<accession>A0ABP8U439</accession>
<feature type="transmembrane region" description="Helical" evidence="6">
    <location>
        <begin position="268"/>
        <end position="287"/>
    </location>
</feature>
<evidence type="ECO:0000256" key="2">
    <source>
        <dbReference type="ARBA" id="ARBA00022692"/>
    </source>
</evidence>
<feature type="region of interest" description="Disordered" evidence="5">
    <location>
        <begin position="378"/>
        <end position="466"/>
    </location>
</feature>
<evidence type="ECO:0000313" key="9">
    <source>
        <dbReference type="Proteomes" id="UP001501442"/>
    </source>
</evidence>
<dbReference type="PANTHER" id="PTHR42910">
    <property type="entry name" value="TRANSPORTER SCO4007-RELATED"/>
    <property type="match status" value="1"/>
</dbReference>
<feature type="compositionally biased region" description="Low complexity" evidence="5">
    <location>
        <begin position="445"/>
        <end position="466"/>
    </location>
</feature>
<feature type="transmembrane region" description="Helical" evidence="6">
    <location>
        <begin position="94"/>
        <end position="116"/>
    </location>
</feature>
<dbReference type="InterPro" id="IPR020846">
    <property type="entry name" value="MFS_dom"/>
</dbReference>
<keyword evidence="2 6" id="KW-0812">Transmembrane</keyword>
<dbReference type="PROSITE" id="PS50850">
    <property type="entry name" value="MFS"/>
    <property type="match status" value="1"/>
</dbReference>
<evidence type="ECO:0000256" key="6">
    <source>
        <dbReference type="SAM" id="Phobius"/>
    </source>
</evidence>
<dbReference type="Proteomes" id="UP001501442">
    <property type="component" value="Unassembled WGS sequence"/>
</dbReference>
<comment type="caution">
    <text evidence="8">The sequence shown here is derived from an EMBL/GenBank/DDBJ whole genome shotgun (WGS) entry which is preliminary data.</text>
</comment>
<feature type="transmembrane region" description="Helical" evidence="6">
    <location>
        <begin position="206"/>
        <end position="226"/>
    </location>
</feature>
<dbReference type="CDD" id="cd17324">
    <property type="entry name" value="MFS_NepI_like"/>
    <property type="match status" value="1"/>
</dbReference>
<evidence type="ECO:0000313" key="8">
    <source>
        <dbReference type="EMBL" id="GAA4622060.1"/>
    </source>
</evidence>
<keyword evidence="4 6" id="KW-0472">Membrane</keyword>
<feature type="transmembrane region" description="Helical" evidence="6">
    <location>
        <begin position="238"/>
        <end position="256"/>
    </location>
</feature>
<dbReference type="InterPro" id="IPR036259">
    <property type="entry name" value="MFS_trans_sf"/>
</dbReference>
<comment type="subcellular location">
    <subcellularLocation>
        <location evidence="1">Cell membrane</location>
        <topology evidence="1">Multi-pass membrane protein</topology>
    </subcellularLocation>
</comment>
<feature type="transmembrane region" description="Helical" evidence="6">
    <location>
        <begin position="68"/>
        <end position="88"/>
    </location>
</feature>
<dbReference type="EMBL" id="BAABHK010000002">
    <property type="protein sequence ID" value="GAA4622060.1"/>
    <property type="molecule type" value="Genomic_DNA"/>
</dbReference>
<evidence type="ECO:0000256" key="4">
    <source>
        <dbReference type="ARBA" id="ARBA00023136"/>
    </source>
</evidence>
<protein>
    <submittedName>
        <fullName evidence="8">MFS transporter</fullName>
    </submittedName>
</protein>
<keyword evidence="3 6" id="KW-1133">Transmembrane helix</keyword>
<feature type="transmembrane region" description="Helical" evidence="6">
    <location>
        <begin position="123"/>
        <end position="142"/>
    </location>
</feature>
<evidence type="ECO:0000259" key="7">
    <source>
        <dbReference type="PROSITE" id="PS50850"/>
    </source>
</evidence>
<dbReference type="SUPFAM" id="SSF103473">
    <property type="entry name" value="MFS general substrate transporter"/>
    <property type="match status" value="1"/>
</dbReference>
<dbReference type="InterPro" id="IPR011701">
    <property type="entry name" value="MFS"/>
</dbReference>
<sequence>MVLTLALTCAVAVGTVYFPQSISPLIAAGLHVPPDAAALAVTAVQAGYTAGIFLLVPLGDRLPPRPFLATLLALTGLSLLAAGCAPALPALIVAGALTGVTTVAAPIIAPLAAGLVPADRRGAVTGTLLSGSIGGMLLARTFSGTLGERLGWRAPYLVAAAVTLILAAVLALTLPATAPAARRPYPALIAESLRLLRTEPDLRRSCLYQACVFAGFSAVWTCLALLLTGPAYGLDAQAAGMLALVGGATMLCTPIAGRLVDRRGPGPVNLICLLGALTAAGVLLPGASGGAPGLAALTAGTLLLDVAMQSGMVANQARIFALRPDARSRLNTAYMTCAYLGGSAGSWLGTRAYEHAGWPGVCALAAALTALALARHVLTPPGRRPPRGTDTGDRLTEEQSANRPRKDRHVAPAMALPQPPRQKERDATRPAADSTGAGLVPAQTAGRRGPAGRARGCAGRATKPST</sequence>
<feature type="transmembrane region" description="Helical" evidence="6">
    <location>
        <begin position="37"/>
        <end position="56"/>
    </location>
</feature>
<dbReference type="PANTHER" id="PTHR42910:SF1">
    <property type="entry name" value="MAJOR FACILITATOR SUPERFAMILY (MFS) PROFILE DOMAIN-CONTAINING PROTEIN"/>
    <property type="match status" value="1"/>
</dbReference>
<proteinExistence type="predicted"/>
<dbReference type="Gene3D" id="1.20.1250.20">
    <property type="entry name" value="MFS general substrate transporter like domains"/>
    <property type="match status" value="1"/>
</dbReference>
<gene>
    <name evidence="8" type="ORF">GCM10023196_012730</name>
</gene>
<evidence type="ECO:0000256" key="1">
    <source>
        <dbReference type="ARBA" id="ARBA00004651"/>
    </source>
</evidence>
<name>A0ABP8U439_9ACTN</name>
<organism evidence="8 9">
    <name type="scientific">Actinoallomurus vinaceus</name>
    <dbReference type="NCBI Taxonomy" id="1080074"/>
    <lineage>
        <taxon>Bacteria</taxon>
        <taxon>Bacillati</taxon>
        <taxon>Actinomycetota</taxon>
        <taxon>Actinomycetes</taxon>
        <taxon>Streptosporangiales</taxon>
        <taxon>Thermomonosporaceae</taxon>
        <taxon>Actinoallomurus</taxon>
    </lineage>
</organism>
<evidence type="ECO:0000256" key="5">
    <source>
        <dbReference type="SAM" id="MobiDB-lite"/>
    </source>
</evidence>
<keyword evidence="9" id="KW-1185">Reference proteome</keyword>
<feature type="transmembrane region" description="Helical" evidence="6">
    <location>
        <begin position="356"/>
        <end position="378"/>
    </location>
</feature>
<feature type="transmembrane region" description="Helical" evidence="6">
    <location>
        <begin position="154"/>
        <end position="174"/>
    </location>
</feature>
<dbReference type="Pfam" id="PF07690">
    <property type="entry name" value="MFS_1"/>
    <property type="match status" value="1"/>
</dbReference>
<evidence type="ECO:0000256" key="3">
    <source>
        <dbReference type="ARBA" id="ARBA00022989"/>
    </source>
</evidence>
<feature type="domain" description="Major facilitator superfamily (MFS) profile" evidence="7">
    <location>
        <begin position="1"/>
        <end position="384"/>
    </location>
</feature>
<reference evidence="9" key="1">
    <citation type="journal article" date="2019" name="Int. J. Syst. Evol. Microbiol.">
        <title>The Global Catalogue of Microorganisms (GCM) 10K type strain sequencing project: providing services to taxonomists for standard genome sequencing and annotation.</title>
        <authorList>
            <consortium name="The Broad Institute Genomics Platform"/>
            <consortium name="The Broad Institute Genome Sequencing Center for Infectious Disease"/>
            <person name="Wu L."/>
            <person name="Ma J."/>
        </authorList>
    </citation>
    <scope>NUCLEOTIDE SEQUENCE [LARGE SCALE GENOMIC DNA]</scope>
    <source>
        <strain evidence="9">JCM 17939</strain>
    </source>
</reference>